<dbReference type="SUPFAM" id="SSF54631">
    <property type="entry name" value="CBS-domain pair"/>
    <property type="match status" value="1"/>
</dbReference>
<evidence type="ECO:0000256" key="2">
    <source>
        <dbReference type="ARBA" id="ARBA00023122"/>
    </source>
</evidence>
<dbReference type="Proteomes" id="UP000712281">
    <property type="component" value="Unassembled WGS sequence"/>
</dbReference>
<comment type="caution">
    <text evidence="3">The sequence shown here is derived from an EMBL/GenBank/DDBJ whole genome shotgun (WGS) entry which is preliminary data.</text>
</comment>
<dbReference type="CDD" id="cd04591">
    <property type="entry name" value="CBS_pair_voltage-gated_CLC_euk_bac"/>
    <property type="match status" value="1"/>
</dbReference>
<protein>
    <recommendedName>
        <fullName evidence="5">CBS domain-containing protein</fullName>
    </recommendedName>
</protein>
<organism evidence="3 4">
    <name type="scientific">Brassica cretica</name>
    <name type="common">Mustard</name>
    <dbReference type="NCBI Taxonomy" id="69181"/>
    <lineage>
        <taxon>Eukaryota</taxon>
        <taxon>Viridiplantae</taxon>
        <taxon>Streptophyta</taxon>
        <taxon>Embryophyta</taxon>
        <taxon>Tracheophyta</taxon>
        <taxon>Spermatophyta</taxon>
        <taxon>Magnoliopsida</taxon>
        <taxon>eudicotyledons</taxon>
        <taxon>Gunneridae</taxon>
        <taxon>Pentapetalae</taxon>
        <taxon>rosids</taxon>
        <taxon>malvids</taxon>
        <taxon>Brassicales</taxon>
        <taxon>Brassicaceae</taxon>
        <taxon>Brassiceae</taxon>
        <taxon>Brassica</taxon>
    </lineage>
</organism>
<keyword evidence="1" id="KW-0677">Repeat</keyword>
<accession>A0A8S9J969</accession>
<name>A0A8S9J969_BRACR</name>
<dbReference type="PANTHER" id="PTHR11689">
    <property type="entry name" value="CHLORIDE CHANNEL PROTEIN CLC FAMILY MEMBER"/>
    <property type="match status" value="1"/>
</dbReference>
<dbReference type="GO" id="GO:0009705">
    <property type="term" value="C:plant-type vacuole membrane"/>
    <property type="evidence" value="ECO:0007669"/>
    <property type="project" value="TreeGrafter"/>
</dbReference>
<keyword evidence="2" id="KW-0129">CBS domain</keyword>
<evidence type="ECO:0000256" key="1">
    <source>
        <dbReference type="ARBA" id="ARBA00022737"/>
    </source>
</evidence>
<dbReference type="AlphaFoldDB" id="A0A8S9J969"/>
<evidence type="ECO:0008006" key="5">
    <source>
        <dbReference type="Google" id="ProtNLM"/>
    </source>
</evidence>
<dbReference type="GO" id="GO:0015108">
    <property type="term" value="F:chloride transmembrane transporter activity"/>
    <property type="evidence" value="ECO:0007669"/>
    <property type="project" value="TreeGrafter"/>
</dbReference>
<reference evidence="3" key="1">
    <citation type="submission" date="2019-12" db="EMBL/GenBank/DDBJ databases">
        <title>Genome sequencing and annotation of Brassica cretica.</title>
        <authorList>
            <person name="Studholme D.J."/>
            <person name="Sarris P.F."/>
        </authorList>
    </citation>
    <scope>NUCLEOTIDE SEQUENCE</scope>
    <source>
        <strain evidence="3">PFS-001/15</strain>
        <tissue evidence="3">Leaf</tissue>
    </source>
</reference>
<proteinExistence type="predicted"/>
<dbReference type="InterPro" id="IPR046342">
    <property type="entry name" value="CBS_dom_sf"/>
</dbReference>
<evidence type="ECO:0000313" key="4">
    <source>
        <dbReference type="Proteomes" id="UP000712281"/>
    </source>
</evidence>
<gene>
    <name evidence="3" type="ORF">F2Q68_00002157</name>
</gene>
<dbReference type="InterPro" id="IPR051280">
    <property type="entry name" value="Cl-channel/antiporter"/>
</dbReference>
<dbReference type="EMBL" id="QGKW02001660">
    <property type="protein sequence ID" value="KAF2578801.1"/>
    <property type="molecule type" value="Genomic_DNA"/>
</dbReference>
<sequence length="212" mass="23581">MRNLVAKDVVAGPLLSFSRVEKVGVIWQALKMTSHNGFPVIDEPPFTEASELCGIALRSHLLVLLQGKRFSKQKTTFGSQILRSCKARDFAKAGLGKGLKIEDLVISGEEMEMYVDLHPITNTSPYTVLETLSLAKAAILFRQLGLRHLCVVPKTPGVSLSLPSFVFLCRDLFTFISRVFVSQRPPIVGILTRHDFMPEHVLGLYPHIDPLK</sequence>
<evidence type="ECO:0000313" key="3">
    <source>
        <dbReference type="EMBL" id="KAF2578801.1"/>
    </source>
</evidence>
<dbReference type="PANTHER" id="PTHR11689:SF165">
    <property type="entry name" value="CHLORIDE CHANNEL PROTEIN CLC-C"/>
    <property type="match status" value="1"/>
</dbReference>